<evidence type="ECO:0000313" key="2">
    <source>
        <dbReference type="Proteomes" id="UP000229340"/>
    </source>
</evidence>
<gene>
    <name evidence="1" type="ORF">NP7_09575</name>
</gene>
<sequence>MFKKKTPDYRGKAIMLYEPEDLSNIEDRFSLWRKSESLYHTDKTTLFKYNELLKRLINYTNTLSALLATALLLGVLYLVLFGNFEKTVLIDGTYLSCVVQPDGTIGVDF</sequence>
<reference evidence="2" key="1">
    <citation type="submission" date="2017-10" db="EMBL/GenBank/DDBJ databases">
        <title>Complete genome sequence of Moraxella osloensis NP7 isolated from human skin.</title>
        <authorList>
            <person name="Lee K."/>
            <person name="Lim J.Y."/>
            <person name="Hwang I."/>
        </authorList>
    </citation>
    <scope>NUCLEOTIDE SEQUENCE [LARGE SCALE GENOMIC DNA]</scope>
    <source>
        <strain evidence="2">NP7</strain>
        <plasmid evidence="2">pnp7-1</plasmid>
    </source>
</reference>
<dbReference type="Proteomes" id="UP000229340">
    <property type="component" value="Plasmid pNP7-1"/>
</dbReference>
<keyword evidence="1" id="KW-0614">Plasmid</keyword>
<accession>A0A2D2LX57</accession>
<protein>
    <submittedName>
        <fullName evidence="1">Uncharacterized protein</fullName>
    </submittedName>
</protein>
<name>A0A2D2LX57_FAUOS</name>
<geneLocation type="plasmid" evidence="2">
    <name>pnp7-1</name>
</geneLocation>
<proteinExistence type="predicted"/>
<dbReference type="RefSeq" id="WP_100270978.1">
    <property type="nucleotide sequence ID" value="NZ_CP024444.1"/>
</dbReference>
<organism evidence="1 2">
    <name type="scientific">Faucicola osloensis</name>
    <name type="common">Moraxella osloensis</name>
    <dbReference type="NCBI Taxonomy" id="34062"/>
    <lineage>
        <taxon>Bacteria</taxon>
        <taxon>Pseudomonadati</taxon>
        <taxon>Pseudomonadota</taxon>
        <taxon>Gammaproteobacteria</taxon>
        <taxon>Moraxellales</taxon>
        <taxon>Moraxellaceae</taxon>
        <taxon>Faucicola</taxon>
    </lineage>
</organism>
<dbReference type="EMBL" id="CP024444">
    <property type="protein sequence ID" value="ATR79609.1"/>
    <property type="molecule type" value="Genomic_DNA"/>
</dbReference>
<evidence type="ECO:0000313" key="1">
    <source>
        <dbReference type="EMBL" id="ATR79609.1"/>
    </source>
</evidence>
<dbReference type="AlphaFoldDB" id="A0A2D2LX57"/>